<dbReference type="Pfam" id="PF00654">
    <property type="entry name" value="Voltage_CLC"/>
    <property type="match status" value="1"/>
</dbReference>
<feature type="transmembrane region" description="Helical" evidence="5">
    <location>
        <begin position="186"/>
        <end position="204"/>
    </location>
</feature>
<feature type="transmembrane region" description="Helical" evidence="5">
    <location>
        <begin position="376"/>
        <end position="396"/>
    </location>
</feature>
<dbReference type="SUPFAM" id="SSF81340">
    <property type="entry name" value="Clc chloride channel"/>
    <property type="match status" value="1"/>
</dbReference>
<comment type="subcellular location">
    <subcellularLocation>
        <location evidence="1">Membrane</location>
        <topology evidence="1">Multi-pass membrane protein</topology>
    </subcellularLocation>
</comment>
<reference evidence="6 7" key="1">
    <citation type="submission" date="2019-03" db="EMBL/GenBank/DDBJ databases">
        <title>Genomic Encyclopedia of Type Strains, Phase IV (KMG-IV): sequencing the most valuable type-strain genomes for metagenomic binning, comparative biology and taxonomic classification.</title>
        <authorList>
            <person name="Goeker M."/>
        </authorList>
    </citation>
    <scope>NUCLEOTIDE SEQUENCE [LARGE SCALE GENOMIC DNA]</scope>
    <source>
        <strain evidence="6 7">DSM 23802</strain>
    </source>
</reference>
<feature type="transmembrane region" description="Helical" evidence="5">
    <location>
        <begin position="55"/>
        <end position="76"/>
    </location>
</feature>
<evidence type="ECO:0000256" key="3">
    <source>
        <dbReference type="ARBA" id="ARBA00022989"/>
    </source>
</evidence>
<dbReference type="GO" id="GO:0015108">
    <property type="term" value="F:chloride transmembrane transporter activity"/>
    <property type="evidence" value="ECO:0007669"/>
    <property type="project" value="InterPro"/>
</dbReference>
<feature type="transmembrane region" description="Helical" evidence="5">
    <location>
        <begin position="97"/>
        <end position="115"/>
    </location>
</feature>
<keyword evidence="2 5" id="KW-0812">Transmembrane</keyword>
<organism evidence="6 7">
    <name type="scientific">Tepidibacillus fermentans</name>
    <dbReference type="NCBI Taxonomy" id="1281767"/>
    <lineage>
        <taxon>Bacteria</taxon>
        <taxon>Bacillati</taxon>
        <taxon>Bacillota</taxon>
        <taxon>Bacilli</taxon>
        <taxon>Bacillales</taxon>
        <taxon>Bacillaceae</taxon>
        <taxon>Tepidibacillus</taxon>
    </lineage>
</organism>
<evidence type="ECO:0000313" key="7">
    <source>
        <dbReference type="Proteomes" id="UP000295788"/>
    </source>
</evidence>
<feature type="transmembrane region" description="Helical" evidence="5">
    <location>
        <begin position="309"/>
        <end position="335"/>
    </location>
</feature>
<dbReference type="AlphaFoldDB" id="A0A4R3K6P6"/>
<evidence type="ECO:0000313" key="6">
    <source>
        <dbReference type="EMBL" id="TCS78467.1"/>
    </source>
</evidence>
<dbReference type="Proteomes" id="UP000295788">
    <property type="component" value="Unassembled WGS sequence"/>
</dbReference>
<protein>
    <submittedName>
        <fullName evidence="6">H+/Cl-antiporter ClcA</fullName>
    </submittedName>
</protein>
<comment type="caution">
    <text evidence="6">The sequence shown here is derived from an EMBL/GenBank/DDBJ whole genome shotgun (WGS) entry which is preliminary data.</text>
</comment>
<dbReference type="GO" id="GO:0016020">
    <property type="term" value="C:membrane"/>
    <property type="evidence" value="ECO:0007669"/>
    <property type="project" value="UniProtKB-SubCell"/>
</dbReference>
<feature type="transmembrane region" description="Helical" evidence="5">
    <location>
        <begin position="149"/>
        <end position="174"/>
    </location>
</feature>
<evidence type="ECO:0000256" key="4">
    <source>
        <dbReference type="ARBA" id="ARBA00023136"/>
    </source>
</evidence>
<proteinExistence type="predicted"/>
<dbReference type="InterPro" id="IPR050368">
    <property type="entry name" value="ClC-type_chloride_channel"/>
</dbReference>
<dbReference type="PRINTS" id="PR00762">
    <property type="entry name" value="CLCHANNEL"/>
</dbReference>
<name>A0A4R3K6P6_9BACI</name>
<accession>A0A4R3K6P6</accession>
<keyword evidence="3 5" id="KW-1133">Transmembrane helix</keyword>
<feature type="transmembrane region" description="Helical" evidence="5">
    <location>
        <begin position="21"/>
        <end position="43"/>
    </location>
</feature>
<evidence type="ECO:0000256" key="1">
    <source>
        <dbReference type="ARBA" id="ARBA00004141"/>
    </source>
</evidence>
<dbReference type="InterPro" id="IPR001807">
    <property type="entry name" value="ClC"/>
</dbReference>
<feature type="transmembrane region" description="Helical" evidence="5">
    <location>
        <begin position="347"/>
        <end position="370"/>
    </location>
</feature>
<evidence type="ECO:0000256" key="2">
    <source>
        <dbReference type="ARBA" id="ARBA00022692"/>
    </source>
</evidence>
<gene>
    <name evidence="6" type="ORF">EDD72_12711</name>
</gene>
<dbReference type="Gene3D" id="1.10.3080.10">
    <property type="entry name" value="Clc chloride channel"/>
    <property type="match status" value="1"/>
</dbReference>
<dbReference type="EMBL" id="SMAB01000027">
    <property type="protein sequence ID" value="TCS78467.1"/>
    <property type="molecule type" value="Genomic_DNA"/>
</dbReference>
<dbReference type="PANTHER" id="PTHR43427:SF12">
    <property type="entry name" value="CHLORIDE TRANSPORTER"/>
    <property type="match status" value="1"/>
</dbReference>
<keyword evidence="7" id="KW-1185">Reference proteome</keyword>
<keyword evidence="4 5" id="KW-0472">Membrane</keyword>
<dbReference type="InterPro" id="IPR014743">
    <property type="entry name" value="Cl-channel_core"/>
</dbReference>
<evidence type="ECO:0000256" key="5">
    <source>
        <dbReference type="SAM" id="Phobius"/>
    </source>
</evidence>
<feature type="transmembrane region" description="Helical" evidence="5">
    <location>
        <begin position="224"/>
        <end position="242"/>
    </location>
</feature>
<sequence length="446" mass="48687">MKQLNRDFVEESVLLASTLKWILLSSFAGIVAGGTTSLFLNLLSYGIKITSSWSSYYLFLPFALFISSWLVIKFAPEAEGHGTEKVIESVHKRNGKINLKVIPIKTLATIITLSFGGSAGKEGPSAQIGAGTASFFANLLKLNQDDYRRFVICGISAGFAGVFGTPIAGAIFAAEVLYVGRFSYRVLLPALFASYISFFINRYFGISHFRYSIDVGSQNDFHMFIYMVVFGIVVGIVALFFIKTLTFFENLFKEKVQIYKPLKGFIGGIILIFVVWVTKSTDYLGLGTDVIDRAIHGDELTGLSFLGKIFTTSITLSTGGSGGILTPVFFIGSTLGNVWAQLVGGNIAMYSGIGMVALLAASANTPLAAITMSMELFGVQTATYASIASVVSYLIVGHHSVYPSQILTFSKTPSIHCDINCELRQIHELKLSNKPHLFLKFFRNDH</sequence>
<feature type="transmembrane region" description="Helical" evidence="5">
    <location>
        <begin position="262"/>
        <end position="278"/>
    </location>
</feature>
<dbReference type="RefSeq" id="WP_165895084.1">
    <property type="nucleotide sequence ID" value="NZ_SMAB01000027.1"/>
</dbReference>
<dbReference type="PANTHER" id="PTHR43427">
    <property type="entry name" value="CHLORIDE CHANNEL PROTEIN CLC-E"/>
    <property type="match status" value="1"/>
</dbReference>